<feature type="transmembrane region" description="Helical" evidence="1">
    <location>
        <begin position="119"/>
        <end position="143"/>
    </location>
</feature>
<dbReference type="STRING" id="383372.Rcas_0761"/>
<keyword evidence="1" id="KW-1133">Transmembrane helix</keyword>
<dbReference type="KEGG" id="rca:Rcas_0761"/>
<evidence type="ECO:0000313" key="2">
    <source>
        <dbReference type="EMBL" id="ABU56882.1"/>
    </source>
</evidence>
<evidence type="ECO:0008006" key="4">
    <source>
        <dbReference type="Google" id="ProtNLM"/>
    </source>
</evidence>
<dbReference type="GO" id="GO:0016020">
    <property type="term" value="C:membrane"/>
    <property type="evidence" value="ECO:0007669"/>
    <property type="project" value="GOC"/>
</dbReference>
<feature type="transmembrane region" description="Helical" evidence="1">
    <location>
        <begin position="23"/>
        <end position="41"/>
    </location>
</feature>
<keyword evidence="1" id="KW-0812">Transmembrane</keyword>
<dbReference type="HOGENOM" id="CLU_036370_3_1_0"/>
<feature type="transmembrane region" description="Helical" evidence="1">
    <location>
        <begin position="387"/>
        <end position="406"/>
    </location>
</feature>
<dbReference type="OrthoDB" id="573863at2"/>
<dbReference type="EMBL" id="CP000804">
    <property type="protein sequence ID" value="ABU56882.1"/>
    <property type="molecule type" value="Genomic_DNA"/>
</dbReference>
<sequence>MAITTNASIDQSAARTSATAWRWALRLYAGYSALFILWNAWVSSVYPKWVEEASVAVWFPSAPVGTWLERVVLLPLLRYDVLWYVGIAQHGYGHRPGDTAFHPLYPLLIGVLGRFLGGAYLLAAWLIAQVCCVALLAMLYRLVTLDDDDATAQRTTLFLIGSPLGFSFLLPYTESLLLLSIVAAWYAGRKGRWWLAGAAGGAAALTKQPGVVVVAPLLWELWQQYRVTVRTMGARALIRPLAGLSLTPLALLGWIVYRATLGDVAFSWREPGTLVSALLVTPSYADVWGETFSWPWVNFGYALNQLREHPYFYLLLNLMVMLIMLALTLASAARVRRSYAIYSLALAAMNLAIVYPLWPYMGIIRRFTIIFPMFIQLARWGRSPAVLWLTLTCNAILWTLIASMYVRNAFVP</sequence>
<feature type="transmembrane region" description="Helical" evidence="1">
    <location>
        <begin position="339"/>
        <end position="357"/>
    </location>
</feature>
<evidence type="ECO:0000256" key="1">
    <source>
        <dbReference type="SAM" id="Phobius"/>
    </source>
</evidence>
<dbReference type="UniPathway" id="UPA00196"/>
<accession>A7NHD5</accession>
<name>A7NHD5_ROSCS</name>
<dbReference type="eggNOG" id="COG5542">
    <property type="taxonomic scope" value="Bacteria"/>
</dbReference>
<reference evidence="2 3" key="1">
    <citation type="submission" date="2007-08" db="EMBL/GenBank/DDBJ databases">
        <title>Complete sequence of Roseiflexus castenholzii DSM 13941.</title>
        <authorList>
            <consortium name="US DOE Joint Genome Institute"/>
            <person name="Copeland A."/>
            <person name="Lucas S."/>
            <person name="Lapidus A."/>
            <person name="Barry K."/>
            <person name="Glavina del Rio T."/>
            <person name="Dalin E."/>
            <person name="Tice H."/>
            <person name="Pitluck S."/>
            <person name="Thompson L.S."/>
            <person name="Brettin T."/>
            <person name="Bruce D."/>
            <person name="Detter J.C."/>
            <person name="Han C."/>
            <person name="Tapia R."/>
            <person name="Schmutz J."/>
            <person name="Larimer F."/>
            <person name="Land M."/>
            <person name="Hauser L."/>
            <person name="Kyrpides N."/>
            <person name="Mikhailova N."/>
            <person name="Bryant D.A."/>
            <person name="Hanada S."/>
            <person name="Tsukatani Y."/>
            <person name="Richardson P."/>
        </authorList>
    </citation>
    <scope>NUCLEOTIDE SEQUENCE [LARGE SCALE GENOMIC DNA]</scope>
    <source>
        <strain evidence="3">DSM 13941 / HLO8</strain>
    </source>
</reference>
<protein>
    <recommendedName>
        <fullName evidence="4">Glycosyltransferase RgtA/B/C/D-like domain-containing protein</fullName>
    </recommendedName>
</protein>
<proteinExistence type="predicted"/>
<dbReference type="GO" id="GO:0006506">
    <property type="term" value="P:GPI anchor biosynthetic process"/>
    <property type="evidence" value="ECO:0007669"/>
    <property type="project" value="UniProtKB-UniPathway"/>
</dbReference>
<feature type="transmembrane region" description="Helical" evidence="1">
    <location>
        <begin position="240"/>
        <end position="257"/>
    </location>
</feature>
<organism evidence="2 3">
    <name type="scientific">Roseiflexus castenholzii (strain DSM 13941 / HLO8)</name>
    <dbReference type="NCBI Taxonomy" id="383372"/>
    <lineage>
        <taxon>Bacteria</taxon>
        <taxon>Bacillati</taxon>
        <taxon>Chloroflexota</taxon>
        <taxon>Chloroflexia</taxon>
        <taxon>Chloroflexales</taxon>
        <taxon>Roseiflexineae</taxon>
        <taxon>Roseiflexaceae</taxon>
        <taxon>Roseiflexus</taxon>
    </lineage>
</organism>
<gene>
    <name evidence="2" type="ordered locus">Rcas_0761</name>
</gene>
<dbReference type="Proteomes" id="UP000000263">
    <property type="component" value="Chromosome"/>
</dbReference>
<dbReference type="AlphaFoldDB" id="A7NHD5"/>
<dbReference type="RefSeq" id="WP_012119312.1">
    <property type="nucleotide sequence ID" value="NC_009767.1"/>
</dbReference>
<evidence type="ECO:0000313" key="3">
    <source>
        <dbReference type="Proteomes" id="UP000000263"/>
    </source>
</evidence>
<feature type="transmembrane region" description="Helical" evidence="1">
    <location>
        <begin position="164"/>
        <end position="187"/>
    </location>
</feature>
<feature type="transmembrane region" description="Helical" evidence="1">
    <location>
        <begin position="311"/>
        <end position="332"/>
    </location>
</feature>
<keyword evidence="3" id="KW-1185">Reference proteome</keyword>
<keyword evidence="1" id="KW-0472">Membrane</keyword>
<feature type="transmembrane region" description="Helical" evidence="1">
    <location>
        <begin position="193"/>
        <end position="219"/>
    </location>
</feature>